<dbReference type="InterPro" id="IPR001952">
    <property type="entry name" value="Alkaline_phosphatase"/>
</dbReference>
<dbReference type="EC" id="3.1.3.1" evidence="3 17"/>
<evidence type="ECO:0000256" key="10">
    <source>
        <dbReference type="ARBA" id="ARBA00022842"/>
    </source>
</evidence>
<keyword evidence="4" id="KW-1003">Cell membrane</keyword>
<evidence type="ECO:0000256" key="13">
    <source>
        <dbReference type="ARBA" id="ARBA00023288"/>
    </source>
</evidence>
<feature type="binding site" evidence="15">
    <location>
        <position position="201"/>
    </location>
    <ligand>
        <name>Mg(2+)</name>
        <dbReference type="ChEBI" id="CHEBI:18420"/>
    </ligand>
</feature>
<evidence type="ECO:0000256" key="2">
    <source>
        <dbReference type="ARBA" id="ARBA00005984"/>
    </source>
</evidence>
<comment type="similarity">
    <text evidence="2 16">Belongs to the alkaline phosphatase family.</text>
</comment>
<feature type="active site" description="Phosphoserine intermediate" evidence="14">
    <location>
        <position position="138"/>
    </location>
</feature>
<sequence>MLLANNNQGDFTSHLYLKVMEVTVRCWAVCCVLAVLGTCVESEIFPTPETRESDTSYWMEHGERELQEALSRPQYTTKAKNVILFLGDGMGVTVNTAGRIMKGQKEGKSGEEGYLVWDRFPNIALLKTYNLDRQVPDSAGTATAFLAGVKANYYTVGVNGNVKINDCAASLKNTNQVDTILKWAQDAGKATGVVTTTQITHATPAALYAKSPQRYWQCDTKIMEAGPEALHCKDIARQLVEDEPGRNMKVIMGGGRQEMGAREDNSAKEKCVRSDGRNLVEKWKMDKEAYGATNAYASTTGQLREIDPTNTDFIMGLFDDLHMPYEVDRDTSLNGTPSIEEMTKVALQRLKQEEKGFFLLVEGGRIDHGMHYTQPKRSLEELVAMEKAVLATLNQVNLTETLVLVTADHSHVMTINGYPDRGNNIFGTVINEYDVSDHMPYTTLMFTNGPGFNYTWNGSEVIRRNLSEVDTTHKDFEPLAAVPTYSGSETHGGEDVAVFAQGPMAHLFHRVHEQSYVAHVMAYAACIGPYSKNCQYHIEDPTNYYNHVKNQRGRHGDGSGASGAMANFVLVVFTLLLCF</sequence>
<dbReference type="PROSITE" id="PS00123">
    <property type="entry name" value="ALKALINE_PHOSPHATASE"/>
    <property type="match status" value="1"/>
</dbReference>
<feature type="binding site" evidence="15">
    <location>
        <position position="371"/>
    </location>
    <ligand>
        <name>Zn(2+)</name>
        <dbReference type="ChEBI" id="CHEBI:29105"/>
        <label>2</label>
    </ligand>
</feature>
<comment type="cofactor">
    <cofactor evidence="15">
        <name>Zn(2+)</name>
        <dbReference type="ChEBI" id="CHEBI:29105"/>
    </cofactor>
    <text evidence="15">Binds 2 Zn(2+) ions.</text>
</comment>
<keyword evidence="19" id="KW-1185">Reference proteome</keyword>
<dbReference type="InterPro" id="IPR017850">
    <property type="entry name" value="Alkaline_phosphatase_core_sf"/>
</dbReference>
<evidence type="ECO:0000256" key="1">
    <source>
        <dbReference type="ARBA" id="ARBA00004609"/>
    </source>
</evidence>
<keyword evidence="6" id="KW-0336">GPI-anchor</keyword>
<dbReference type="SUPFAM" id="SSF53649">
    <property type="entry name" value="Alkaline phosphatase-like"/>
    <property type="match status" value="1"/>
</dbReference>
<dbReference type="InterPro" id="IPR018299">
    <property type="entry name" value="Alkaline_phosphatase_AS"/>
</dbReference>
<dbReference type="GO" id="GO:0004035">
    <property type="term" value="F:alkaline phosphatase activity"/>
    <property type="evidence" value="ECO:0007669"/>
    <property type="project" value="UniProtKB-EC"/>
</dbReference>
<comment type="catalytic activity">
    <reaction evidence="17">
        <text>a phosphate monoester + H2O = an alcohol + phosphate</text>
        <dbReference type="Rhea" id="RHEA:15017"/>
        <dbReference type="ChEBI" id="CHEBI:15377"/>
        <dbReference type="ChEBI" id="CHEBI:30879"/>
        <dbReference type="ChEBI" id="CHEBI:43474"/>
        <dbReference type="ChEBI" id="CHEBI:67140"/>
        <dbReference type="EC" id="3.1.3.1"/>
    </reaction>
</comment>
<evidence type="ECO:0000256" key="7">
    <source>
        <dbReference type="ARBA" id="ARBA00022723"/>
    </source>
</evidence>
<keyword evidence="7 15" id="KW-0479">Metal-binding</keyword>
<evidence type="ECO:0000256" key="6">
    <source>
        <dbReference type="ARBA" id="ARBA00022622"/>
    </source>
</evidence>
<evidence type="ECO:0000256" key="12">
    <source>
        <dbReference type="ARBA" id="ARBA00023180"/>
    </source>
</evidence>
<evidence type="ECO:0000313" key="19">
    <source>
        <dbReference type="Proteomes" id="UP001292094"/>
    </source>
</evidence>
<evidence type="ECO:0000256" key="5">
    <source>
        <dbReference type="ARBA" id="ARBA00022553"/>
    </source>
</evidence>
<evidence type="ECO:0000256" key="16">
    <source>
        <dbReference type="RuleBase" id="RU003946"/>
    </source>
</evidence>
<feature type="binding site" evidence="15">
    <location>
        <position position="203"/>
    </location>
    <ligand>
        <name>Mg(2+)</name>
        <dbReference type="ChEBI" id="CHEBI:18420"/>
    </ligand>
</feature>
<dbReference type="EMBL" id="JAWZYT010001924">
    <property type="protein sequence ID" value="KAK4308139.1"/>
    <property type="molecule type" value="Genomic_DNA"/>
</dbReference>
<keyword evidence="10 15" id="KW-0460">Magnesium</keyword>
<dbReference type="GO" id="GO:0005886">
    <property type="term" value="C:plasma membrane"/>
    <property type="evidence" value="ECO:0007669"/>
    <property type="project" value="UniProtKB-SubCell"/>
</dbReference>
<accession>A0AAE1PGV7</accession>
<evidence type="ECO:0000256" key="9">
    <source>
        <dbReference type="ARBA" id="ARBA00022833"/>
    </source>
</evidence>
<evidence type="ECO:0000256" key="11">
    <source>
        <dbReference type="ARBA" id="ARBA00023136"/>
    </source>
</evidence>
<evidence type="ECO:0000256" key="15">
    <source>
        <dbReference type="PIRSR" id="PIRSR601952-2"/>
    </source>
</evidence>
<feature type="binding site" evidence="15">
    <location>
        <position position="88"/>
    </location>
    <ligand>
        <name>Zn(2+)</name>
        <dbReference type="ChEBI" id="CHEBI:29105"/>
        <label>2</label>
    </ligand>
</feature>
<reference evidence="18" key="1">
    <citation type="submission" date="2023-11" db="EMBL/GenBank/DDBJ databases">
        <title>Genome assemblies of two species of porcelain crab, Petrolisthes cinctipes and Petrolisthes manimaculis (Anomura: Porcellanidae).</title>
        <authorList>
            <person name="Angst P."/>
        </authorList>
    </citation>
    <scope>NUCLEOTIDE SEQUENCE</scope>
    <source>
        <strain evidence="18">PB745_02</strain>
        <tissue evidence="18">Gill</tissue>
    </source>
</reference>
<feature type="binding site" evidence="15">
    <location>
        <position position="408"/>
    </location>
    <ligand>
        <name>Zn(2+)</name>
        <dbReference type="ChEBI" id="CHEBI:29105"/>
        <label>2</label>
    </ligand>
</feature>
<organism evidence="18 19">
    <name type="scientific">Petrolisthes manimaculis</name>
    <dbReference type="NCBI Taxonomy" id="1843537"/>
    <lineage>
        <taxon>Eukaryota</taxon>
        <taxon>Metazoa</taxon>
        <taxon>Ecdysozoa</taxon>
        <taxon>Arthropoda</taxon>
        <taxon>Crustacea</taxon>
        <taxon>Multicrustacea</taxon>
        <taxon>Malacostraca</taxon>
        <taxon>Eumalacostraca</taxon>
        <taxon>Eucarida</taxon>
        <taxon>Decapoda</taxon>
        <taxon>Pleocyemata</taxon>
        <taxon>Anomura</taxon>
        <taxon>Galatheoidea</taxon>
        <taxon>Porcellanidae</taxon>
        <taxon>Petrolisthes</taxon>
    </lineage>
</organism>
<feature type="binding site" evidence="15">
    <location>
        <position position="409"/>
    </location>
    <ligand>
        <name>Zn(2+)</name>
        <dbReference type="ChEBI" id="CHEBI:29105"/>
        <label>2</label>
    </ligand>
</feature>
<evidence type="ECO:0000256" key="3">
    <source>
        <dbReference type="ARBA" id="ARBA00012647"/>
    </source>
</evidence>
<dbReference type="PANTHER" id="PTHR11596:SF5">
    <property type="entry name" value="ALKALINE PHOSPHATASE"/>
    <property type="match status" value="1"/>
</dbReference>
<comment type="subcellular location">
    <subcellularLocation>
        <location evidence="1">Cell membrane</location>
        <topology evidence="1">Lipid-anchor</topology>
        <topology evidence="1">GPI-anchor</topology>
    </subcellularLocation>
</comment>
<feature type="binding site" evidence="15">
    <location>
        <position position="362"/>
    </location>
    <ligand>
        <name>Mg(2+)</name>
        <dbReference type="ChEBI" id="CHEBI:18420"/>
    </ligand>
</feature>
<dbReference type="AlphaFoldDB" id="A0AAE1PGV7"/>
<evidence type="ECO:0000256" key="14">
    <source>
        <dbReference type="PIRSR" id="PIRSR601952-1"/>
    </source>
</evidence>
<proteinExistence type="inferred from homology"/>
<dbReference type="CDD" id="cd16012">
    <property type="entry name" value="ALP"/>
    <property type="match status" value="1"/>
</dbReference>
<gene>
    <name evidence="18" type="ORF">Pmani_020137</name>
</gene>
<dbReference type="PRINTS" id="PR00113">
    <property type="entry name" value="ALKPHPHTASE"/>
</dbReference>
<dbReference type="Proteomes" id="UP001292094">
    <property type="component" value="Unassembled WGS sequence"/>
</dbReference>
<dbReference type="FunFam" id="3.40.720.10:FF:000008">
    <property type="entry name" value="Alkaline phosphatase"/>
    <property type="match status" value="1"/>
</dbReference>
<feature type="binding site" evidence="15">
    <location>
        <position position="367"/>
    </location>
    <ligand>
        <name>Zn(2+)</name>
        <dbReference type="ChEBI" id="CHEBI:29105"/>
        <label>2</label>
    </ligand>
</feature>
<name>A0AAE1PGV7_9EUCA</name>
<keyword evidence="12" id="KW-0325">Glycoprotein</keyword>
<protein>
    <recommendedName>
        <fullName evidence="3 17">Alkaline phosphatase</fullName>
        <ecNumber evidence="3 17">3.1.3.1</ecNumber>
    </recommendedName>
</protein>
<keyword evidence="9 15" id="KW-0862">Zinc</keyword>
<dbReference type="Pfam" id="PF00245">
    <property type="entry name" value="Alk_phosphatase"/>
    <property type="match status" value="1"/>
</dbReference>
<dbReference type="GO" id="GO:0046872">
    <property type="term" value="F:metal ion binding"/>
    <property type="evidence" value="ECO:0007669"/>
    <property type="project" value="UniProtKB-KW"/>
</dbReference>
<dbReference type="GO" id="GO:0098552">
    <property type="term" value="C:side of membrane"/>
    <property type="evidence" value="ECO:0007669"/>
    <property type="project" value="UniProtKB-KW"/>
</dbReference>
<comment type="caution">
    <text evidence="18">The sequence shown here is derived from an EMBL/GenBank/DDBJ whole genome shotgun (WGS) entry which is preliminary data.</text>
</comment>
<evidence type="ECO:0000256" key="8">
    <source>
        <dbReference type="ARBA" id="ARBA00022801"/>
    </source>
</evidence>
<keyword evidence="5" id="KW-0597">Phosphoprotein</keyword>
<dbReference type="Gene3D" id="3.40.720.10">
    <property type="entry name" value="Alkaline Phosphatase, subunit A"/>
    <property type="match status" value="1"/>
</dbReference>
<dbReference type="SMART" id="SM00098">
    <property type="entry name" value="alkPPc"/>
    <property type="match status" value="1"/>
</dbReference>
<evidence type="ECO:0000313" key="18">
    <source>
        <dbReference type="EMBL" id="KAK4308139.1"/>
    </source>
</evidence>
<feature type="binding site" evidence="15">
    <location>
        <position position="491"/>
    </location>
    <ligand>
        <name>Zn(2+)</name>
        <dbReference type="ChEBI" id="CHEBI:29105"/>
        <label>2</label>
    </ligand>
</feature>
<evidence type="ECO:0000256" key="17">
    <source>
        <dbReference type="RuleBase" id="RU003947"/>
    </source>
</evidence>
<keyword evidence="13" id="KW-0449">Lipoprotein</keyword>
<dbReference type="PANTHER" id="PTHR11596">
    <property type="entry name" value="ALKALINE PHOSPHATASE"/>
    <property type="match status" value="1"/>
</dbReference>
<evidence type="ECO:0000256" key="4">
    <source>
        <dbReference type="ARBA" id="ARBA00022475"/>
    </source>
</evidence>
<feature type="binding site" evidence="15">
    <location>
        <position position="88"/>
    </location>
    <ligand>
        <name>Mg(2+)</name>
        <dbReference type="ChEBI" id="CHEBI:18420"/>
    </ligand>
</feature>
<keyword evidence="11" id="KW-0472">Membrane</keyword>
<keyword evidence="8 17" id="KW-0378">Hydrolase</keyword>
<comment type="cofactor">
    <cofactor evidence="15">
        <name>Mg(2+)</name>
        <dbReference type="ChEBI" id="CHEBI:18420"/>
    </cofactor>
    <text evidence="15">Binds 1 Mg(2+) ion.</text>
</comment>